<dbReference type="Gene3D" id="3.30.750.140">
    <property type="match status" value="1"/>
</dbReference>
<evidence type="ECO:0000313" key="3">
    <source>
        <dbReference type="EMBL" id="EQB02504.1"/>
    </source>
</evidence>
<feature type="chain" id="PRO_5009976000" description="Flagellar hook-length control protein-like C-terminal domain-containing protein" evidence="2">
    <location>
        <begin position="22"/>
        <end position="614"/>
    </location>
</feature>
<dbReference type="Proteomes" id="UP000015524">
    <property type="component" value="Unassembled WGS sequence"/>
</dbReference>
<proteinExistence type="predicted"/>
<protein>
    <recommendedName>
        <fullName evidence="5">Flagellar hook-length control protein-like C-terminal domain-containing protein</fullName>
    </recommendedName>
</protein>
<accession>T0HY83</accession>
<reference evidence="3 4" key="1">
    <citation type="journal article" date="2013" name="Genome Announc.">
        <title>Draft Genome Sequence of a Hexachlorocyclohexane-Degrading Bacterium, Sphingobium baderi Strain LL03T.</title>
        <authorList>
            <person name="Kaur J."/>
            <person name="Verma H."/>
            <person name="Tripathi C."/>
            <person name="Khurana J.P."/>
            <person name="Lal R."/>
        </authorList>
    </citation>
    <scope>NUCLEOTIDE SEQUENCE [LARGE SCALE GENOMIC DNA]</scope>
    <source>
        <strain evidence="3 4">LL03</strain>
    </source>
</reference>
<feature type="compositionally biased region" description="Low complexity" evidence="1">
    <location>
        <begin position="303"/>
        <end position="331"/>
    </location>
</feature>
<feature type="compositionally biased region" description="Gly residues" evidence="1">
    <location>
        <begin position="559"/>
        <end position="568"/>
    </location>
</feature>
<keyword evidence="4" id="KW-1185">Reference proteome</keyword>
<gene>
    <name evidence="3" type="ORF">L485_08315</name>
</gene>
<sequence>MRDMTMLTSLKALLFSSAAMKLPVPGDGTGAASPAGEVDFAALLNGSMKGDAVAVSDAPPHLGEAGMEEGSADFVPPMTIVPGNPGERFFPTAPATPLPPVEATDVPVEPEDIGKAPAVAVQADPKPMAVPPSEERPEAASDALDMEAGDAKPVEDEKPADKAQAKTTDETATAIASPALPAPPVIVAPAVPAVPAPPHGSAAKDGEVVLSAPSAAKPGGMVERAEKIDASAPPVPVPQGSARAAGKPENPVRTQAGPVVTDEAPKPDGNAPPVPEKEGKGTAFVEAKPSVAPVDKPPVAPMDKAAASTSDDDAVAAAMTEKAPPSAAAAPKLSRSEALSLLQMVREQFARPSPETARAPEAIATAHAGGRDAKRAIVETAPPAAPIGQTDSAGNGAAPLPQVAPAGAPAAPAAVMPAADIGASLGAQVVDMGVSGQWIDGLARDIAGLAQHGAQGRFQINASRLGPVQVDIRHGADGAAISLTVANEAAELALKQDSDRLRLDAGLAAVRISDVKIERAPPMTEAARPDGAGQSGGQQSGQQQPGQQSSSQGAASAWQGGGQGGQGMGQSERQGHWQSRENFASGLKASSDRAVINQKDAGDGAGDARRARYA</sequence>
<feature type="compositionally biased region" description="Low complexity" evidence="1">
    <location>
        <begin position="540"/>
        <end position="558"/>
    </location>
</feature>
<comment type="caution">
    <text evidence="3">The sequence shown here is derived from an EMBL/GenBank/DDBJ whole genome shotgun (WGS) entry which is preliminary data.</text>
</comment>
<feature type="region of interest" description="Disordered" evidence="1">
    <location>
        <begin position="519"/>
        <end position="614"/>
    </location>
</feature>
<dbReference type="PATRIC" id="fig|1114964.3.peg.1619"/>
<dbReference type="AlphaFoldDB" id="T0HY83"/>
<dbReference type="InterPro" id="IPR038610">
    <property type="entry name" value="FliK-like_C_sf"/>
</dbReference>
<evidence type="ECO:0000313" key="4">
    <source>
        <dbReference type="Proteomes" id="UP000015524"/>
    </source>
</evidence>
<dbReference type="EMBL" id="ATIB01000049">
    <property type="protein sequence ID" value="EQB02504.1"/>
    <property type="molecule type" value="Genomic_DNA"/>
</dbReference>
<keyword evidence="2" id="KW-0732">Signal</keyword>
<feature type="signal peptide" evidence="2">
    <location>
        <begin position="1"/>
        <end position="21"/>
    </location>
</feature>
<evidence type="ECO:0000256" key="1">
    <source>
        <dbReference type="SAM" id="MobiDB-lite"/>
    </source>
</evidence>
<feature type="compositionally biased region" description="Basic and acidic residues" evidence="1">
    <location>
        <begin position="149"/>
        <end position="169"/>
    </location>
</feature>
<feature type="region of interest" description="Disordered" evidence="1">
    <location>
        <begin position="116"/>
        <end position="177"/>
    </location>
</feature>
<feature type="region of interest" description="Disordered" evidence="1">
    <location>
        <begin position="229"/>
        <end position="332"/>
    </location>
</feature>
<organism evidence="3 4">
    <name type="scientific">Sphingobium baderi LL03</name>
    <dbReference type="NCBI Taxonomy" id="1114964"/>
    <lineage>
        <taxon>Bacteria</taxon>
        <taxon>Pseudomonadati</taxon>
        <taxon>Pseudomonadota</taxon>
        <taxon>Alphaproteobacteria</taxon>
        <taxon>Sphingomonadales</taxon>
        <taxon>Sphingomonadaceae</taxon>
        <taxon>Sphingobium</taxon>
    </lineage>
</organism>
<evidence type="ECO:0008006" key="5">
    <source>
        <dbReference type="Google" id="ProtNLM"/>
    </source>
</evidence>
<evidence type="ECO:0000256" key="2">
    <source>
        <dbReference type="SAM" id="SignalP"/>
    </source>
</evidence>
<feature type="compositionally biased region" description="Basic and acidic residues" evidence="1">
    <location>
        <begin position="600"/>
        <end position="614"/>
    </location>
</feature>
<name>T0HY83_9SPHN</name>